<evidence type="ECO:0000256" key="3">
    <source>
        <dbReference type="ARBA" id="ARBA00022908"/>
    </source>
</evidence>
<evidence type="ECO:0000256" key="1">
    <source>
        <dbReference type="ARBA" id="ARBA00003283"/>
    </source>
</evidence>
<dbReference type="InterPro" id="IPR013762">
    <property type="entry name" value="Integrase-like_cat_sf"/>
</dbReference>
<dbReference type="RefSeq" id="WP_039250687.1">
    <property type="nucleotide sequence ID" value="NZ_JDRX01000030.1"/>
</dbReference>
<gene>
    <name evidence="9" type="ORF">Z969_09560</name>
</gene>
<dbReference type="InterPro" id="IPR004107">
    <property type="entry name" value="Integrase_SAM-like_N"/>
</dbReference>
<dbReference type="Pfam" id="PF00589">
    <property type="entry name" value="Phage_integrase"/>
    <property type="match status" value="1"/>
</dbReference>
<dbReference type="InterPro" id="IPR010998">
    <property type="entry name" value="Integrase_recombinase_N"/>
</dbReference>
<evidence type="ECO:0000313" key="10">
    <source>
        <dbReference type="Proteomes" id="UP000030016"/>
    </source>
</evidence>
<dbReference type="InterPro" id="IPR044068">
    <property type="entry name" value="CB"/>
</dbReference>
<keyword evidence="3" id="KW-0229">DNA integration</keyword>
<feature type="domain" description="Tyr recombinase" evidence="7">
    <location>
        <begin position="178"/>
        <end position="384"/>
    </location>
</feature>
<evidence type="ECO:0000259" key="8">
    <source>
        <dbReference type="PROSITE" id="PS51900"/>
    </source>
</evidence>
<dbReference type="PANTHER" id="PTHR30349:SF41">
    <property type="entry name" value="INTEGRASE_RECOMBINASE PROTEIN MJ0367-RELATED"/>
    <property type="match status" value="1"/>
</dbReference>
<evidence type="ECO:0000256" key="5">
    <source>
        <dbReference type="ARBA" id="ARBA00023172"/>
    </source>
</evidence>
<reference evidence="9 10" key="1">
    <citation type="submission" date="2014-01" db="EMBL/GenBank/DDBJ databases">
        <title>Plasmidome dynamics in the species complex Clostridium novyi sensu lato converts strains of independent lineages into distinctly different pathogens.</title>
        <authorList>
            <person name="Skarin H."/>
            <person name="Segerman B."/>
        </authorList>
    </citation>
    <scope>NUCLEOTIDE SEQUENCE [LARGE SCALE GENOMIC DNA]</scope>
    <source>
        <strain evidence="9 10">4570</strain>
    </source>
</reference>
<dbReference type="Proteomes" id="UP000030016">
    <property type="component" value="Unassembled WGS sequence"/>
</dbReference>
<proteinExistence type="inferred from homology"/>
<dbReference type="SUPFAM" id="SSF56349">
    <property type="entry name" value="DNA breaking-rejoining enzymes"/>
    <property type="match status" value="1"/>
</dbReference>
<dbReference type="Pfam" id="PF14659">
    <property type="entry name" value="Phage_int_SAM_3"/>
    <property type="match status" value="1"/>
</dbReference>
<dbReference type="PROSITE" id="PS51898">
    <property type="entry name" value="TYR_RECOMBINASE"/>
    <property type="match status" value="1"/>
</dbReference>
<organism evidence="9 10">
    <name type="scientific">Clostridium novyi A str. 4570</name>
    <dbReference type="NCBI Taxonomy" id="1444290"/>
    <lineage>
        <taxon>Bacteria</taxon>
        <taxon>Bacillati</taxon>
        <taxon>Bacillota</taxon>
        <taxon>Clostridia</taxon>
        <taxon>Eubacteriales</taxon>
        <taxon>Clostridiaceae</taxon>
        <taxon>Clostridium</taxon>
    </lineage>
</organism>
<keyword evidence="4 6" id="KW-0238">DNA-binding</keyword>
<evidence type="ECO:0000256" key="4">
    <source>
        <dbReference type="ARBA" id="ARBA00023125"/>
    </source>
</evidence>
<dbReference type="InterPro" id="IPR011010">
    <property type="entry name" value="DNA_brk_join_enz"/>
</dbReference>
<dbReference type="CDD" id="cd01189">
    <property type="entry name" value="INT_ICEBs1_C_like"/>
    <property type="match status" value="1"/>
</dbReference>
<dbReference type="GO" id="GO:0006310">
    <property type="term" value="P:DNA recombination"/>
    <property type="evidence" value="ECO:0007669"/>
    <property type="project" value="UniProtKB-KW"/>
</dbReference>
<evidence type="ECO:0000313" key="9">
    <source>
        <dbReference type="EMBL" id="KGN00756.1"/>
    </source>
</evidence>
<evidence type="ECO:0000259" key="7">
    <source>
        <dbReference type="PROSITE" id="PS51898"/>
    </source>
</evidence>
<keyword evidence="5" id="KW-0233">DNA recombination</keyword>
<dbReference type="GO" id="GO:0015074">
    <property type="term" value="P:DNA integration"/>
    <property type="evidence" value="ECO:0007669"/>
    <property type="project" value="UniProtKB-KW"/>
</dbReference>
<dbReference type="PANTHER" id="PTHR30349">
    <property type="entry name" value="PHAGE INTEGRASE-RELATED"/>
    <property type="match status" value="1"/>
</dbReference>
<dbReference type="InterPro" id="IPR050090">
    <property type="entry name" value="Tyrosine_recombinase_XerCD"/>
</dbReference>
<dbReference type="AlphaFoldDB" id="A0AA89CQR8"/>
<feature type="domain" description="Core-binding (CB)" evidence="8">
    <location>
        <begin position="72"/>
        <end position="156"/>
    </location>
</feature>
<dbReference type="Gene3D" id="1.10.443.10">
    <property type="entry name" value="Intergrase catalytic core"/>
    <property type="match status" value="1"/>
</dbReference>
<comment type="similarity">
    <text evidence="2">Belongs to the 'phage' integrase family.</text>
</comment>
<accession>A0AA89CQR8</accession>
<dbReference type="PROSITE" id="PS51900">
    <property type="entry name" value="CB"/>
    <property type="match status" value="1"/>
</dbReference>
<evidence type="ECO:0000256" key="2">
    <source>
        <dbReference type="ARBA" id="ARBA00008857"/>
    </source>
</evidence>
<name>A0AA89CQR8_CLONO</name>
<protein>
    <submittedName>
        <fullName evidence="9">Integrase</fullName>
    </submittedName>
</protein>
<dbReference type="GO" id="GO:0003677">
    <property type="term" value="F:DNA binding"/>
    <property type="evidence" value="ECO:0007669"/>
    <property type="project" value="UniProtKB-UniRule"/>
</dbReference>
<comment type="function">
    <text evidence="1">Site-specific tyrosine recombinase, which acts by catalyzing the cutting and rejoining of the recombining DNA molecules.</text>
</comment>
<sequence length="397" mass="45924">MSKKANGEGSIQKYYQNGKDKGWRASITVGYDDKGKLKRKQFYGKTKSEVLKKMTEYQHKKNVGILPSDDKITLQQWFKTWLYEFRVNNLKPSSFERYDGIYRKYILNSPIGEIKLSELRAKDIQTYYNNLHDNGISSSVINTINGFLYTCLESALKQNYIYQNYCKLVTLPKIIKDDKFTVFTLQEQNIFLNNIQGHKYETAFILALGTGLRLGELLGLKWSDIDFDNNTLSVSRAIKRTTIINKQGERKSQIIEQLPKTKTSIRTVPIPTNIMEKLKESKQKHSVIKKENEDLYNNTDYIFSDKLGNPLDPKRIPRNFKSVLKKAGLKDIKFHSLRHTYATRLFEAGVPIKTVQTLMGHSDITTTMNIYTHVMPEEKNKAAEKINVLFSLNNTTE</sequence>
<comment type="caution">
    <text evidence="9">The sequence shown here is derived from an EMBL/GenBank/DDBJ whole genome shotgun (WGS) entry which is preliminary data.</text>
</comment>
<dbReference type="Gene3D" id="1.10.150.130">
    <property type="match status" value="1"/>
</dbReference>
<dbReference type="InterPro" id="IPR002104">
    <property type="entry name" value="Integrase_catalytic"/>
</dbReference>
<evidence type="ECO:0000256" key="6">
    <source>
        <dbReference type="PROSITE-ProRule" id="PRU01248"/>
    </source>
</evidence>
<dbReference type="EMBL" id="JDRX01000030">
    <property type="protein sequence ID" value="KGN00756.1"/>
    <property type="molecule type" value="Genomic_DNA"/>
</dbReference>